<keyword evidence="1" id="KW-0732">Signal</keyword>
<organism evidence="2 3">
    <name type="scientific">Oryza sativa subsp. japonica</name>
    <name type="common">Rice</name>
    <dbReference type="NCBI Taxonomy" id="39947"/>
    <lineage>
        <taxon>Eukaryota</taxon>
        <taxon>Viridiplantae</taxon>
        <taxon>Streptophyta</taxon>
        <taxon>Embryophyta</taxon>
        <taxon>Tracheophyta</taxon>
        <taxon>Spermatophyta</taxon>
        <taxon>Magnoliopsida</taxon>
        <taxon>Liliopsida</taxon>
        <taxon>Poales</taxon>
        <taxon>Poaceae</taxon>
        <taxon>BOP clade</taxon>
        <taxon>Oryzoideae</taxon>
        <taxon>Oryzeae</taxon>
        <taxon>Oryzinae</taxon>
        <taxon>Oryza</taxon>
        <taxon>Oryza sativa</taxon>
    </lineage>
</organism>
<reference evidence="2 3" key="2">
    <citation type="journal article" date="2013" name="Plant Cell Physiol.">
        <title>Rice Annotation Project Database (RAP-DB): an integrative and interactive database for rice genomics.</title>
        <authorList>
            <person name="Sakai H."/>
            <person name="Lee S.S."/>
            <person name="Tanaka T."/>
            <person name="Numa H."/>
            <person name="Kim J."/>
            <person name="Kawahara Y."/>
            <person name="Wakimoto H."/>
            <person name="Yang C.C."/>
            <person name="Iwamoto M."/>
            <person name="Abe T."/>
            <person name="Yamada Y."/>
            <person name="Muto A."/>
            <person name="Inokuchi H."/>
            <person name="Ikemura T."/>
            <person name="Matsumoto T."/>
            <person name="Sasaki T."/>
            <person name="Itoh T."/>
        </authorList>
    </citation>
    <scope>NUCLEOTIDE SEQUENCE [LARGE SCALE GENOMIC DNA]</scope>
    <source>
        <strain evidence="3">cv. Nipponbare</strain>
    </source>
</reference>
<proteinExistence type="predicted"/>
<feature type="chain" id="PRO_5006057244" evidence="1">
    <location>
        <begin position="27"/>
        <end position="139"/>
    </location>
</feature>
<sequence length="139" mass="15387">MAEQTRSQLLHGHTIWLFLCLKLIHHQIHHYHDQSCNLRGAAVLAQMSGDTTPSRGASLTRSRCSSPVHLLHKHREDPPSAPALLGFAGEVTDMYPVPVAPVVQPHGFNRMDSDKRRAASSSAIQVDIANSDFSFSVQW</sequence>
<name>A0A0P0XSU4_ORYSJ</name>
<dbReference type="InParanoid" id="A0A0P0XSU4"/>
<reference evidence="3" key="1">
    <citation type="journal article" date="2005" name="Nature">
        <title>The map-based sequence of the rice genome.</title>
        <authorList>
            <consortium name="International rice genome sequencing project (IRGSP)"/>
            <person name="Matsumoto T."/>
            <person name="Wu J."/>
            <person name="Kanamori H."/>
            <person name="Katayose Y."/>
            <person name="Fujisawa M."/>
            <person name="Namiki N."/>
            <person name="Mizuno H."/>
            <person name="Yamamoto K."/>
            <person name="Antonio B.A."/>
            <person name="Baba T."/>
            <person name="Sakata K."/>
            <person name="Nagamura Y."/>
            <person name="Aoki H."/>
            <person name="Arikawa K."/>
            <person name="Arita K."/>
            <person name="Bito T."/>
            <person name="Chiden Y."/>
            <person name="Fujitsuka N."/>
            <person name="Fukunaka R."/>
            <person name="Hamada M."/>
            <person name="Harada C."/>
            <person name="Hayashi A."/>
            <person name="Hijishita S."/>
            <person name="Honda M."/>
            <person name="Hosokawa S."/>
            <person name="Ichikawa Y."/>
            <person name="Idonuma A."/>
            <person name="Iijima M."/>
            <person name="Ikeda M."/>
            <person name="Ikeno M."/>
            <person name="Ito K."/>
            <person name="Ito S."/>
            <person name="Ito T."/>
            <person name="Ito Y."/>
            <person name="Ito Y."/>
            <person name="Iwabuchi A."/>
            <person name="Kamiya K."/>
            <person name="Karasawa W."/>
            <person name="Kurita K."/>
            <person name="Katagiri S."/>
            <person name="Kikuta A."/>
            <person name="Kobayashi H."/>
            <person name="Kobayashi N."/>
            <person name="Machita K."/>
            <person name="Maehara T."/>
            <person name="Masukawa M."/>
            <person name="Mizubayashi T."/>
            <person name="Mukai Y."/>
            <person name="Nagasaki H."/>
            <person name="Nagata Y."/>
            <person name="Naito S."/>
            <person name="Nakashima M."/>
            <person name="Nakama Y."/>
            <person name="Nakamichi Y."/>
            <person name="Nakamura M."/>
            <person name="Meguro A."/>
            <person name="Negishi M."/>
            <person name="Ohta I."/>
            <person name="Ohta T."/>
            <person name="Okamoto M."/>
            <person name="Ono N."/>
            <person name="Saji S."/>
            <person name="Sakaguchi M."/>
            <person name="Sakai K."/>
            <person name="Shibata M."/>
            <person name="Shimokawa T."/>
            <person name="Song J."/>
            <person name="Takazaki Y."/>
            <person name="Terasawa K."/>
            <person name="Tsugane M."/>
            <person name="Tsuji K."/>
            <person name="Ueda S."/>
            <person name="Waki K."/>
            <person name="Yamagata H."/>
            <person name="Yamamoto M."/>
            <person name="Yamamoto S."/>
            <person name="Yamane H."/>
            <person name="Yoshiki S."/>
            <person name="Yoshihara R."/>
            <person name="Yukawa K."/>
            <person name="Zhong H."/>
            <person name="Yano M."/>
            <person name="Yuan Q."/>
            <person name="Ouyang S."/>
            <person name="Liu J."/>
            <person name="Jones K.M."/>
            <person name="Gansberger K."/>
            <person name="Moffat K."/>
            <person name="Hill J."/>
            <person name="Bera J."/>
            <person name="Fadrosh D."/>
            <person name="Jin S."/>
            <person name="Johri S."/>
            <person name="Kim M."/>
            <person name="Overton L."/>
            <person name="Reardon M."/>
            <person name="Tsitrin T."/>
            <person name="Vuong H."/>
            <person name="Weaver B."/>
            <person name="Ciecko A."/>
            <person name="Tallon L."/>
            <person name="Jackson J."/>
            <person name="Pai G."/>
            <person name="Aken S.V."/>
            <person name="Utterback T."/>
            <person name="Reidmuller S."/>
            <person name="Feldblyum T."/>
            <person name="Hsiao J."/>
            <person name="Zismann V."/>
            <person name="Iobst S."/>
            <person name="de Vazeille A.R."/>
            <person name="Buell C.R."/>
            <person name="Ying K."/>
            <person name="Li Y."/>
            <person name="Lu T."/>
            <person name="Huang Y."/>
            <person name="Zhao Q."/>
            <person name="Feng Q."/>
            <person name="Zhang L."/>
            <person name="Zhu J."/>
            <person name="Weng Q."/>
            <person name="Mu J."/>
            <person name="Lu Y."/>
            <person name="Fan D."/>
            <person name="Liu Y."/>
            <person name="Guan J."/>
            <person name="Zhang Y."/>
            <person name="Yu S."/>
            <person name="Liu X."/>
            <person name="Zhang Y."/>
            <person name="Hong G."/>
            <person name="Han B."/>
            <person name="Choisne N."/>
            <person name="Demange N."/>
            <person name="Orjeda G."/>
            <person name="Samain S."/>
            <person name="Cattolico L."/>
            <person name="Pelletier E."/>
            <person name="Couloux A."/>
            <person name="Segurens B."/>
            <person name="Wincker P."/>
            <person name="D'Hont A."/>
            <person name="Scarpelli C."/>
            <person name="Weissenbach J."/>
            <person name="Salanoubat M."/>
            <person name="Quetier F."/>
            <person name="Yu Y."/>
            <person name="Kim H.R."/>
            <person name="Rambo T."/>
            <person name="Currie J."/>
            <person name="Collura K."/>
            <person name="Luo M."/>
            <person name="Yang T."/>
            <person name="Ammiraju J.S.S."/>
            <person name="Engler F."/>
            <person name="Soderlund C."/>
            <person name="Wing R.A."/>
            <person name="Palmer L.E."/>
            <person name="de la Bastide M."/>
            <person name="Spiegel L."/>
            <person name="Nascimento L."/>
            <person name="Zutavern T."/>
            <person name="O'Shaughnessy A."/>
            <person name="Dike S."/>
            <person name="Dedhia N."/>
            <person name="Preston R."/>
            <person name="Balija V."/>
            <person name="McCombie W.R."/>
            <person name="Chow T."/>
            <person name="Chen H."/>
            <person name="Chung M."/>
            <person name="Chen C."/>
            <person name="Shaw J."/>
            <person name="Wu H."/>
            <person name="Hsiao K."/>
            <person name="Chao Y."/>
            <person name="Chu M."/>
            <person name="Cheng C."/>
            <person name="Hour A."/>
            <person name="Lee P."/>
            <person name="Lin S."/>
            <person name="Lin Y."/>
            <person name="Liou J."/>
            <person name="Liu S."/>
            <person name="Hsing Y."/>
            <person name="Raghuvanshi S."/>
            <person name="Mohanty A."/>
            <person name="Bharti A.K."/>
            <person name="Gaur A."/>
            <person name="Gupta V."/>
            <person name="Kumar D."/>
            <person name="Ravi V."/>
            <person name="Vij S."/>
            <person name="Kapur A."/>
            <person name="Khurana P."/>
            <person name="Khurana P."/>
            <person name="Khurana J.P."/>
            <person name="Tyagi A.K."/>
            <person name="Gaikwad K."/>
            <person name="Singh A."/>
            <person name="Dalal V."/>
            <person name="Srivastava S."/>
            <person name="Dixit A."/>
            <person name="Pal A.K."/>
            <person name="Ghazi I.A."/>
            <person name="Yadav M."/>
            <person name="Pandit A."/>
            <person name="Bhargava A."/>
            <person name="Sureshbabu K."/>
            <person name="Batra K."/>
            <person name="Sharma T.R."/>
            <person name="Mohapatra T."/>
            <person name="Singh N.K."/>
            <person name="Messing J."/>
            <person name="Nelson A.B."/>
            <person name="Fuks G."/>
            <person name="Kavchok S."/>
            <person name="Keizer G."/>
            <person name="Linton E."/>
            <person name="Llaca V."/>
            <person name="Song R."/>
            <person name="Tanyolac B."/>
            <person name="Young S."/>
            <person name="Ho-Il K."/>
            <person name="Hahn J.H."/>
            <person name="Sangsakoo G."/>
            <person name="Vanavichit A."/>
            <person name="de Mattos Luiz.A.T."/>
            <person name="Zimmer P.D."/>
            <person name="Malone G."/>
            <person name="Dellagostin O."/>
            <person name="de Oliveira A.C."/>
            <person name="Bevan M."/>
            <person name="Bancroft I."/>
            <person name="Minx P."/>
            <person name="Cordum H."/>
            <person name="Wilson R."/>
            <person name="Cheng Z."/>
            <person name="Jin W."/>
            <person name="Jiang J."/>
            <person name="Leong S.A."/>
            <person name="Iwama H."/>
            <person name="Gojobori T."/>
            <person name="Itoh T."/>
            <person name="Niimura Y."/>
            <person name="Fujii Y."/>
            <person name="Habara T."/>
            <person name="Sakai H."/>
            <person name="Sato Y."/>
            <person name="Wilson G."/>
            <person name="Kumar K."/>
            <person name="McCouch S."/>
            <person name="Juretic N."/>
            <person name="Hoen D."/>
            <person name="Wright S."/>
            <person name="Bruskiewich R."/>
            <person name="Bureau T."/>
            <person name="Miyao A."/>
            <person name="Hirochika H."/>
            <person name="Nishikawa T."/>
            <person name="Kadowaki K."/>
            <person name="Sugiura M."/>
            <person name="Burr B."/>
            <person name="Sasaki T."/>
        </authorList>
    </citation>
    <scope>NUCLEOTIDE SEQUENCE [LARGE SCALE GENOMIC DNA]</scope>
    <source>
        <strain evidence="3">cv. Nipponbare</strain>
    </source>
</reference>
<protein>
    <submittedName>
        <fullName evidence="2">Os10g0202350 protein</fullName>
    </submittedName>
</protein>
<dbReference type="Proteomes" id="UP000059680">
    <property type="component" value="Chromosome 10"/>
</dbReference>
<feature type="signal peptide" evidence="1">
    <location>
        <begin position="1"/>
        <end position="26"/>
    </location>
</feature>
<evidence type="ECO:0000313" key="3">
    <source>
        <dbReference type="Proteomes" id="UP000059680"/>
    </source>
</evidence>
<dbReference type="PaxDb" id="39947-A0A0P0XSU4"/>
<reference evidence="2 3" key="3">
    <citation type="journal article" date="2013" name="Rice">
        <title>Improvement of the Oryza sativa Nipponbare reference genome using next generation sequence and optical map data.</title>
        <authorList>
            <person name="Kawahara Y."/>
            <person name="de la Bastide M."/>
            <person name="Hamilton J.P."/>
            <person name="Kanamori H."/>
            <person name="McCombie W.R."/>
            <person name="Ouyang S."/>
            <person name="Schwartz D.C."/>
            <person name="Tanaka T."/>
            <person name="Wu J."/>
            <person name="Zhou S."/>
            <person name="Childs K.L."/>
            <person name="Davidson R.M."/>
            <person name="Lin H."/>
            <person name="Quesada-Ocampo L."/>
            <person name="Vaillancourt B."/>
            <person name="Sakai H."/>
            <person name="Lee S.S."/>
            <person name="Kim J."/>
            <person name="Numa H."/>
            <person name="Itoh T."/>
            <person name="Buell C.R."/>
            <person name="Matsumoto T."/>
        </authorList>
    </citation>
    <scope>NUCLEOTIDE SEQUENCE [LARGE SCALE GENOMIC DNA]</scope>
    <source>
        <strain evidence="3">cv. Nipponbare</strain>
    </source>
</reference>
<dbReference type="STRING" id="39947.A0A0P0XSU4"/>
<dbReference type="AlphaFoldDB" id="A0A0P0XSU4"/>
<gene>
    <name evidence="2" type="ordered locus">Os10g0202350</name>
    <name evidence="2" type="ORF">OSNPB_100202350</name>
</gene>
<dbReference type="Gramene" id="Os10t0202350-00">
    <property type="protein sequence ID" value="Os10t0202350-00"/>
    <property type="gene ID" value="Os10g0202350"/>
</dbReference>
<keyword evidence="3" id="KW-1185">Reference proteome</keyword>
<accession>A0A0P0XSU4</accession>
<evidence type="ECO:0000256" key="1">
    <source>
        <dbReference type="SAM" id="SignalP"/>
    </source>
</evidence>
<dbReference type="EMBL" id="AP014966">
    <property type="protein sequence ID" value="BAT10238.1"/>
    <property type="molecule type" value="Genomic_DNA"/>
</dbReference>
<evidence type="ECO:0000313" key="2">
    <source>
        <dbReference type="EMBL" id="BAT10238.1"/>
    </source>
</evidence>